<dbReference type="Proteomes" id="UP000799764">
    <property type="component" value="Unassembled WGS sequence"/>
</dbReference>
<comment type="caution">
    <text evidence="2">The sequence shown here is derived from an EMBL/GenBank/DDBJ whole genome shotgun (WGS) entry which is preliminary data.</text>
</comment>
<evidence type="ECO:0000313" key="3">
    <source>
        <dbReference type="Proteomes" id="UP000799764"/>
    </source>
</evidence>
<dbReference type="PANTHER" id="PTHR33112">
    <property type="entry name" value="DOMAIN PROTEIN, PUTATIVE-RELATED"/>
    <property type="match status" value="1"/>
</dbReference>
<gene>
    <name evidence="2" type="ORF">P171DRAFT_433708</name>
</gene>
<sequence length="705" mass="79037">MALHEELCATCRTLDIASLFITELEHEEAIALGPLETILNKSKDCGCCKVIVDSLLAQQPWQKVDVNMILAFLRAEGNGTDVWLYSYPFIEEDNTSPTLRVAVSTSHGKQTSRLPWREHVGDLQLMRTSAKQLELAVLGHGKEMQQTADVGIARNWLDDCLRDHGSLCSQPGSGPDSDSSFGRPSLLRVIDVSSRCLVNLPNGTQYVALSYCWPRKPGLTNTRASNIDFREKGSISMSKGLSETINDACNFVRGMSERYLWVDALCIVQDDGADKAHQISQMDLVYGSALLTIVVAPDSTEAEGVGLPGYRIRTKLRHQIIHKTHGVELSIPKPCLDDVVSYTRWETRGWTFQEAHLSRRLLFLTSQQLYYQCACGVRCEDTTGEGLTPTAFIKHSTNLWNPKSAYENDSDDNWGDMFLSRSAHTDASRLLGTHDLLLTDFCRRELSFPSDILNAIQGILKVFSDSMRTEFYAGLPLKWLDHALLWQLYGAGERRTGFPSFSWAGWESIVDPPVWLGTRDTRRLITWYRCVAGQLLSCETDAPMVEEHASFIVPPDNTIQNIKAQNAPSHDMMLVTTTQTASFSLSTMSIDYVHHSTGKDGEHMWILDANSHRAGIILLDRGWKSIHVTEKAKYEFIMLSMAGISRVGDLLNFDEAYYEDREWCLLNVMLVAWKSDGVAERVAVGYIHCDAWREAGPATMVVHLV</sequence>
<dbReference type="AlphaFoldDB" id="A0A9P4PBV4"/>
<dbReference type="PANTHER" id="PTHR33112:SF12">
    <property type="entry name" value="HETEROKARYON INCOMPATIBILITY DOMAIN-CONTAINING PROTEIN"/>
    <property type="match status" value="1"/>
</dbReference>
<name>A0A9P4PBV4_9PLEO</name>
<evidence type="ECO:0000313" key="2">
    <source>
        <dbReference type="EMBL" id="KAF2442150.1"/>
    </source>
</evidence>
<protein>
    <submittedName>
        <fullName evidence="2">HET-domain-containing protein</fullName>
    </submittedName>
</protein>
<reference evidence="2" key="1">
    <citation type="journal article" date="2020" name="Stud. Mycol.">
        <title>101 Dothideomycetes genomes: a test case for predicting lifestyles and emergence of pathogens.</title>
        <authorList>
            <person name="Haridas S."/>
            <person name="Albert R."/>
            <person name="Binder M."/>
            <person name="Bloem J."/>
            <person name="Labutti K."/>
            <person name="Salamov A."/>
            <person name="Andreopoulos B."/>
            <person name="Baker S."/>
            <person name="Barry K."/>
            <person name="Bills G."/>
            <person name="Bluhm B."/>
            <person name="Cannon C."/>
            <person name="Castanera R."/>
            <person name="Culley D."/>
            <person name="Daum C."/>
            <person name="Ezra D."/>
            <person name="Gonzalez J."/>
            <person name="Henrissat B."/>
            <person name="Kuo A."/>
            <person name="Liang C."/>
            <person name="Lipzen A."/>
            <person name="Lutzoni F."/>
            <person name="Magnuson J."/>
            <person name="Mondo S."/>
            <person name="Nolan M."/>
            <person name="Ohm R."/>
            <person name="Pangilinan J."/>
            <person name="Park H.-J."/>
            <person name="Ramirez L."/>
            <person name="Alfaro M."/>
            <person name="Sun H."/>
            <person name="Tritt A."/>
            <person name="Yoshinaga Y."/>
            <person name="Zwiers L.-H."/>
            <person name="Turgeon B."/>
            <person name="Goodwin S."/>
            <person name="Spatafora J."/>
            <person name="Crous P."/>
            <person name="Grigoriev I."/>
        </authorList>
    </citation>
    <scope>NUCLEOTIDE SEQUENCE</scope>
    <source>
        <strain evidence="2">CBS 690.94</strain>
    </source>
</reference>
<accession>A0A9P4PBV4</accession>
<evidence type="ECO:0000259" key="1">
    <source>
        <dbReference type="Pfam" id="PF06985"/>
    </source>
</evidence>
<dbReference type="EMBL" id="MU001504">
    <property type="protein sequence ID" value="KAF2442150.1"/>
    <property type="molecule type" value="Genomic_DNA"/>
</dbReference>
<proteinExistence type="predicted"/>
<keyword evidence="3" id="KW-1185">Reference proteome</keyword>
<organism evidence="2 3">
    <name type="scientific">Karstenula rhodostoma CBS 690.94</name>
    <dbReference type="NCBI Taxonomy" id="1392251"/>
    <lineage>
        <taxon>Eukaryota</taxon>
        <taxon>Fungi</taxon>
        <taxon>Dikarya</taxon>
        <taxon>Ascomycota</taxon>
        <taxon>Pezizomycotina</taxon>
        <taxon>Dothideomycetes</taxon>
        <taxon>Pleosporomycetidae</taxon>
        <taxon>Pleosporales</taxon>
        <taxon>Massarineae</taxon>
        <taxon>Didymosphaeriaceae</taxon>
        <taxon>Karstenula</taxon>
    </lineage>
</organism>
<dbReference type="Pfam" id="PF06985">
    <property type="entry name" value="HET"/>
    <property type="match status" value="1"/>
</dbReference>
<dbReference type="InterPro" id="IPR010730">
    <property type="entry name" value="HET"/>
</dbReference>
<feature type="domain" description="Heterokaryon incompatibility" evidence="1">
    <location>
        <begin position="206"/>
        <end position="354"/>
    </location>
</feature>
<dbReference type="OrthoDB" id="5135333at2759"/>